<dbReference type="NCBIfam" id="TIGR03455">
    <property type="entry name" value="HisG_C-term"/>
    <property type="match status" value="1"/>
</dbReference>
<evidence type="ECO:0000259" key="13">
    <source>
        <dbReference type="Pfam" id="PF08029"/>
    </source>
</evidence>
<evidence type="ECO:0000259" key="12">
    <source>
        <dbReference type="Pfam" id="PF01634"/>
    </source>
</evidence>
<dbReference type="Proteomes" id="UP000016307">
    <property type="component" value="Unassembled WGS sequence"/>
</dbReference>
<evidence type="ECO:0000256" key="7">
    <source>
        <dbReference type="ARBA" id="ARBA00022676"/>
    </source>
</evidence>
<keyword evidence="6 11" id="KW-0028">Amino-acid biosynthesis</keyword>
<evidence type="ECO:0000256" key="6">
    <source>
        <dbReference type="ARBA" id="ARBA00022605"/>
    </source>
</evidence>
<sequence>MMSRSVPNPDLCASSDLLRIALPNKGALSDASAQLLREAGYRQRTDRKDLTLRDEDNGVEFFYLRPRDIAVYVGEGTLDLGITGRDLLHDSGAPAAEVRGLGFGRSRFRFAGPQTGPRTPAELDGRRIATSYPRLLQEFLTAHSIDARIVELDGAVESSISLGVADAIADVVETGTTLRKAGLSLFGETILESEAIVIQRQDFTGGTIFEHFLQRINGVQVAREYVMLDYDVPEDALDRVIELTPGLESPTISPLSRTGWYAVRAMVGRGLVQSLMDDLWDAGARAIISTELSACRL</sequence>
<dbReference type="GO" id="GO:0000287">
    <property type="term" value="F:magnesium ion binding"/>
    <property type="evidence" value="ECO:0007669"/>
    <property type="project" value="UniProtKB-UniRule"/>
</dbReference>
<dbReference type="GO" id="GO:0005737">
    <property type="term" value="C:cytoplasm"/>
    <property type="evidence" value="ECO:0007669"/>
    <property type="project" value="UniProtKB-SubCell"/>
</dbReference>
<comment type="cofactor">
    <cofactor evidence="11">
        <name>Mg(2+)</name>
        <dbReference type="ChEBI" id="CHEBI:18420"/>
    </cofactor>
</comment>
<dbReference type="InterPro" id="IPR011322">
    <property type="entry name" value="N-reg_PII-like_a/b"/>
</dbReference>
<dbReference type="PROSITE" id="PS01316">
    <property type="entry name" value="ATP_P_PHORIBOSYLTR"/>
    <property type="match status" value="1"/>
</dbReference>
<evidence type="ECO:0000313" key="15">
    <source>
        <dbReference type="Proteomes" id="UP000016307"/>
    </source>
</evidence>
<evidence type="ECO:0000256" key="8">
    <source>
        <dbReference type="ARBA" id="ARBA00022679"/>
    </source>
</evidence>
<dbReference type="InterPro" id="IPR020621">
    <property type="entry name" value="ATP-PRT_HisG_long"/>
</dbReference>
<evidence type="ECO:0000313" key="14">
    <source>
        <dbReference type="EMBL" id="ERF55442.1"/>
    </source>
</evidence>
<dbReference type="InterPro" id="IPR013820">
    <property type="entry name" value="ATP_PRibTrfase_cat"/>
</dbReference>
<dbReference type="AlphaFoldDB" id="U1EUQ0"/>
<dbReference type="InterPro" id="IPR018198">
    <property type="entry name" value="ATP_PRibTrfase_CS"/>
</dbReference>
<comment type="subcellular location">
    <subcellularLocation>
        <location evidence="11">Cytoplasm</location>
    </subcellularLocation>
</comment>
<keyword evidence="11" id="KW-0067">ATP-binding</keyword>
<comment type="activity regulation">
    <text evidence="11">Feedback inhibited by histidine.</text>
</comment>
<dbReference type="NCBIfam" id="TIGR00070">
    <property type="entry name" value="hisG"/>
    <property type="match status" value="1"/>
</dbReference>
<dbReference type="GO" id="GO:0000105">
    <property type="term" value="P:L-histidine biosynthetic process"/>
    <property type="evidence" value="ECO:0007669"/>
    <property type="project" value="UniProtKB-UniRule"/>
</dbReference>
<keyword evidence="11" id="KW-0479">Metal-binding</keyword>
<feature type="domain" description="Histidine biosynthesis HisG C-terminal" evidence="13">
    <location>
        <begin position="222"/>
        <end position="293"/>
    </location>
</feature>
<dbReference type="Gene3D" id="3.40.190.10">
    <property type="entry name" value="Periplasmic binding protein-like II"/>
    <property type="match status" value="2"/>
</dbReference>
<dbReference type="EC" id="2.4.2.17" evidence="4 11"/>
<evidence type="ECO:0000256" key="3">
    <source>
        <dbReference type="ARBA" id="ARBA00007955"/>
    </source>
</evidence>
<protein>
    <recommendedName>
        <fullName evidence="5 11">ATP phosphoribosyltransferase</fullName>
        <shortName evidence="11">ATP-PRT</shortName>
        <shortName evidence="11">ATP-PRTase</shortName>
        <ecNumber evidence="4 11">2.4.2.17</ecNumber>
    </recommendedName>
</protein>
<evidence type="ECO:0000256" key="4">
    <source>
        <dbReference type="ARBA" id="ARBA00011946"/>
    </source>
</evidence>
<keyword evidence="9 11" id="KW-0368">Histidine biosynthesis</keyword>
<evidence type="ECO:0000256" key="2">
    <source>
        <dbReference type="ARBA" id="ARBA00004667"/>
    </source>
</evidence>
<dbReference type="PATRIC" id="fig|1160719.4.peg.1621"/>
<accession>U1EUQ0</accession>
<keyword evidence="7 11" id="KW-0328">Glycosyltransferase</keyword>
<dbReference type="PANTHER" id="PTHR21403:SF8">
    <property type="entry name" value="ATP PHOSPHORIBOSYLTRANSFERASE"/>
    <property type="match status" value="1"/>
</dbReference>
<reference evidence="14 15" key="1">
    <citation type="journal article" date="2013" name="BMC Genomics">
        <title>Comparative genomics reveals distinct host-interacting traits of three major human-associated propionibacteria.</title>
        <authorList>
            <person name="Mak T.N."/>
            <person name="Schmid M."/>
            <person name="Brzuszkiewicz E."/>
            <person name="Zeng G."/>
            <person name="Meyer R."/>
            <person name="Sfanos K.S."/>
            <person name="Brinkmann V."/>
            <person name="Meyer T.F."/>
            <person name="Bruggemann H."/>
        </authorList>
    </citation>
    <scope>NUCLEOTIDE SEQUENCE [LARGE SCALE GENOMIC DNA]</scope>
    <source>
        <strain evidence="14 15">DSM 20700</strain>
    </source>
</reference>
<gene>
    <name evidence="11 14" type="primary">hisG</name>
    <name evidence="14" type="ORF">H641_08575</name>
</gene>
<evidence type="ECO:0000256" key="1">
    <source>
        <dbReference type="ARBA" id="ARBA00000915"/>
    </source>
</evidence>
<dbReference type="GO" id="GO:0003879">
    <property type="term" value="F:ATP phosphoribosyltransferase activity"/>
    <property type="evidence" value="ECO:0007669"/>
    <property type="project" value="UniProtKB-UniRule"/>
</dbReference>
<dbReference type="Pfam" id="PF08029">
    <property type="entry name" value="HisG_C"/>
    <property type="match status" value="1"/>
</dbReference>
<proteinExistence type="inferred from homology"/>
<comment type="similarity">
    <text evidence="3 11">Belongs to the ATP phosphoribosyltransferase family. Long subfamily.</text>
</comment>
<dbReference type="EMBL" id="AOSS01000320">
    <property type="protein sequence ID" value="ERF55442.1"/>
    <property type="molecule type" value="Genomic_DNA"/>
</dbReference>
<dbReference type="SUPFAM" id="SSF53850">
    <property type="entry name" value="Periplasmic binding protein-like II"/>
    <property type="match status" value="1"/>
</dbReference>
<dbReference type="InterPro" id="IPR001348">
    <property type="entry name" value="ATP_PRibTrfase_HisG"/>
</dbReference>
<keyword evidence="11" id="KW-0460">Magnesium</keyword>
<evidence type="ECO:0000256" key="5">
    <source>
        <dbReference type="ARBA" id="ARBA00020998"/>
    </source>
</evidence>
<keyword evidence="11" id="KW-0963">Cytoplasm</keyword>
<evidence type="ECO:0000256" key="10">
    <source>
        <dbReference type="ARBA" id="ARBA00024861"/>
    </source>
</evidence>
<comment type="catalytic activity">
    <reaction evidence="1 11">
        <text>1-(5-phospho-beta-D-ribosyl)-ATP + diphosphate = 5-phospho-alpha-D-ribose 1-diphosphate + ATP</text>
        <dbReference type="Rhea" id="RHEA:18473"/>
        <dbReference type="ChEBI" id="CHEBI:30616"/>
        <dbReference type="ChEBI" id="CHEBI:33019"/>
        <dbReference type="ChEBI" id="CHEBI:58017"/>
        <dbReference type="ChEBI" id="CHEBI:73183"/>
        <dbReference type="EC" id="2.4.2.17"/>
    </reaction>
</comment>
<dbReference type="GO" id="GO:0005524">
    <property type="term" value="F:ATP binding"/>
    <property type="evidence" value="ECO:0007669"/>
    <property type="project" value="UniProtKB-KW"/>
</dbReference>
<dbReference type="InterPro" id="IPR015867">
    <property type="entry name" value="N-reg_PII/ATP_PRibTrfase_C"/>
</dbReference>
<dbReference type="PANTHER" id="PTHR21403">
    <property type="entry name" value="ATP PHOSPHORIBOSYLTRANSFERASE ATP-PRTASE"/>
    <property type="match status" value="1"/>
</dbReference>
<dbReference type="UniPathway" id="UPA00031">
    <property type="reaction ID" value="UER00006"/>
</dbReference>
<name>U1EUQ0_9ACTN</name>
<dbReference type="Gene3D" id="3.30.70.120">
    <property type="match status" value="1"/>
</dbReference>
<comment type="function">
    <text evidence="10 11">Catalyzes the condensation of ATP and 5-phosphoribose 1-diphosphate to form N'-(5'-phosphoribosyl)-ATP (PR-ATP). Has a crucial role in the pathway because the rate of histidine biosynthesis seems to be controlled primarily by regulation of HisG enzymatic activity.</text>
</comment>
<comment type="caution">
    <text evidence="14">The sequence shown here is derived from an EMBL/GenBank/DDBJ whole genome shotgun (WGS) entry which is preliminary data.</text>
</comment>
<feature type="domain" description="ATP phosphoribosyltransferase catalytic" evidence="12">
    <location>
        <begin position="65"/>
        <end position="217"/>
    </location>
</feature>
<organism evidence="14 15">
    <name type="scientific">Cutibacterium granulosum DSM 20700</name>
    <dbReference type="NCBI Taxonomy" id="1160719"/>
    <lineage>
        <taxon>Bacteria</taxon>
        <taxon>Bacillati</taxon>
        <taxon>Actinomycetota</taxon>
        <taxon>Actinomycetes</taxon>
        <taxon>Propionibacteriales</taxon>
        <taxon>Propionibacteriaceae</taxon>
        <taxon>Cutibacterium</taxon>
    </lineage>
</organism>
<dbReference type="HAMAP" id="MF_00079">
    <property type="entry name" value="HisG_Long"/>
    <property type="match status" value="1"/>
</dbReference>
<comment type="pathway">
    <text evidence="2 11">Amino-acid biosynthesis; L-histidine biosynthesis; L-histidine from 5-phospho-alpha-D-ribose 1-diphosphate: step 1/9.</text>
</comment>
<dbReference type="InterPro" id="IPR013115">
    <property type="entry name" value="HisG_C"/>
</dbReference>
<keyword evidence="8 11" id="KW-0808">Transferase</keyword>
<keyword evidence="15" id="KW-1185">Reference proteome</keyword>
<dbReference type="SUPFAM" id="SSF54913">
    <property type="entry name" value="GlnB-like"/>
    <property type="match status" value="1"/>
</dbReference>
<evidence type="ECO:0000256" key="11">
    <source>
        <dbReference type="HAMAP-Rule" id="MF_00079"/>
    </source>
</evidence>
<dbReference type="Pfam" id="PF01634">
    <property type="entry name" value="HisG"/>
    <property type="match status" value="1"/>
</dbReference>
<evidence type="ECO:0000256" key="9">
    <source>
        <dbReference type="ARBA" id="ARBA00023102"/>
    </source>
</evidence>
<keyword evidence="11" id="KW-0547">Nucleotide-binding</keyword>